<dbReference type="AlphaFoldDB" id="A0A172YJM5"/>
<dbReference type="InterPro" id="IPR010611">
    <property type="entry name" value="3D_dom"/>
</dbReference>
<keyword evidence="3 4" id="KW-0961">Cell wall biogenesis/degradation</keyword>
<comment type="catalytic activity">
    <reaction evidence="1 4">
        <text>Exolytic cleavage of the (1-&gt;4)-beta-glycosidic linkage between N-acetylmuramic acid (MurNAc) and N-acetylglucosamine (GlcNAc) residues in peptidoglycan, from either the reducing or the non-reducing ends of the peptidoglycan chains, with concomitant formation of a 1,6-anhydrobond in the MurNAc residue.</text>
        <dbReference type="EC" id="4.2.2.n1"/>
    </reaction>
</comment>
<dbReference type="EC" id="4.2.2.n1" evidence="4"/>
<evidence type="ECO:0000313" key="8">
    <source>
        <dbReference type="Proteomes" id="UP000077875"/>
    </source>
</evidence>
<evidence type="ECO:0000256" key="2">
    <source>
        <dbReference type="ARBA" id="ARBA00023239"/>
    </source>
</evidence>
<dbReference type="Proteomes" id="UP000077875">
    <property type="component" value="Chromosome"/>
</dbReference>
<dbReference type="STRING" id="376489.A5892_02070"/>
<keyword evidence="5" id="KW-0732">Signal</keyword>
<proteinExistence type="predicted"/>
<dbReference type="Gene3D" id="2.40.40.10">
    <property type="entry name" value="RlpA-like domain"/>
    <property type="match status" value="2"/>
</dbReference>
<evidence type="ECO:0000259" key="6">
    <source>
        <dbReference type="SMART" id="SM00925"/>
    </source>
</evidence>
<gene>
    <name evidence="7" type="ORF">A5892_02070</name>
</gene>
<dbReference type="GO" id="GO:0004553">
    <property type="term" value="F:hydrolase activity, hydrolyzing O-glycosyl compounds"/>
    <property type="evidence" value="ECO:0007669"/>
    <property type="project" value="InterPro"/>
</dbReference>
<dbReference type="PANTHER" id="PTHR30124:SF0">
    <property type="entry name" value="MEMBRANE-BOUND LYTIC MUREIN TRANSGLYCOSYLASE A"/>
    <property type="match status" value="1"/>
</dbReference>
<dbReference type="GO" id="GO:0019867">
    <property type="term" value="C:outer membrane"/>
    <property type="evidence" value="ECO:0007669"/>
    <property type="project" value="InterPro"/>
</dbReference>
<feature type="signal peptide" evidence="5">
    <location>
        <begin position="1"/>
        <end position="28"/>
    </location>
</feature>
<feature type="domain" description="Lytic transglycosylase MltA" evidence="6">
    <location>
        <begin position="151"/>
        <end position="284"/>
    </location>
</feature>
<name>A0A172YJM5_9GAMM</name>
<keyword evidence="8" id="KW-1185">Reference proteome</keyword>
<comment type="function">
    <text evidence="4">Murein-degrading enzyme. May play a role in recycling of muropeptides during cell elongation and/or cell division.</text>
</comment>
<dbReference type="Pfam" id="PF03562">
    <property type="entry name" value="MltA"/>
    <property type="match status" value="1"/>
</dbReference>
<dbReference type="InterPro" id="IPR026044">
    <property type="entry name" value="MltA"/>
</dbReference>
<dbReference type="KEGG" id="haa:A5892_02070"/>
<dbReference type="Gene3D" id="2.40.240.50">
    <property type="entry name" value="Barwin-like endoglucanases"/>
    <property type="match status" value="1"/>
</dbReference>
<keyword evidence="2 4" id="KW-0456">Lyase</keyword>
<dbReference type="Pfam" id="PF06725">
    <property type="entry name" value="3D"/>
    <property type="match status" value="1"/>
</dbReference>
<dbReference type="GO" id="GO:0009254">
    <property type="term" value="P:peptidoglycan turnover"/>
    <property type="evidence" value="ECO:0007669"/>
    <property type="project" value="UniProtKB-UniRule"/>
</dbReference>
<accession>A0A172YJM5</accession>
<protein>
    <recommendedName>
        <fullName evidence="4">Membrane-bound lytic murein transglycosylase A</fullName>
        <ecNumber evidence="4">4.2.2.n1</ecNumber>
    </recommendedName>
    <alternativeName>
        <fullName evidence="4">Murein hydrolase A</fullName>
    </alternativeName>
</protein>
<dbReference type="SUPFAM" id="SSF50685">
    <property type="entry name" value="Barwin-like endoglucanases"/>
    <property type="match status" value="1"/>
</dbReference>
<dbReference type="PANTHER" id="PTHR30124">
    <property type="entry name" value="MEMBRANE-BOUND LYTIC MUREIN TRANSGLYCOSYLASE A"/>
    <property type="match status" value="1"/>
</dbReference>
<dbReference type="CDD" id="cd14668">
    <property type="entry name" value="mlta_B"/>
    <property type="match status" value="1"/>
</dbReference>
<dbReference type="GO" id="GO:0071555">
    <property type="term" value="P:cell wall organization"/>
    <property type="evidence" value="ECO:0007669"/>
    <property type="project" value="UniProtKB-KW"/>
</dbReference>
<dbReference type="PROSITE" id="PS51257">
    <property type="entry name" value="PROKAR_LIPOPROTEIN"/>
    <property type="match status" value="1"/>
</dbReference>
<dbReference type="CDD" id="cd14485">
    <property type="entry name" value="mltA_like_LT_A"/>
    <property type="match status" value="1"/>
</dbReference>
<feature type="chain" id="PRO_5008004766" description="Membrane-bound lytic murein transglycosylase A" evidence="5">
    <location>
        <begin position="29"/>
        <end position="387"/>
    </location>
</feature>
<dbReference type="GO" id="GO:0008933">
    <property type="term" value="F:peptidoglycan lytic transglycosylase activity"/>
    <property type="evidence" value="ECO:0007669"/>
    <property type="project" value="TreeGrafter"/>
</dbReference>
<evidence type="ECO:0000256" key="5">
    <source>
        <dbReference type="SAM" id="SignalP"/>
    </source>
</evidence>
<reference evidence="7 8" key="1">
    <citation type="submission" date="2016-04" db="EMBL/GenBank/DDBJ databases">
        <title>Complete Genome Sequence of Halotalea alkalilenta IHB B 13600.</title>
        <authorList>
            <person name="Swarnkar M.K."/>
            <person name="Sharma A."/>
            <person name="Kaushal K."/>
            <person name="Soni R."/>
            <person name="Rana S."/>
            <person name="Singh A.K."/>
            <person name="Gulati A."/>
        </authorList>
    </citation>
    <scope>NUCLEOTIDE SEQUENCE [LARGE SCALE GENOMIC DNA]</scope>
    <source>
        <strain evidence="7 8">IHB B 13600</strain>
    </source>
</reference>
<dbReference type="InterPro" id="IPR036908">
    <property type="entry name" value="RlpA-like_sf"/>
</dbReference>
<evidence type="ECO:0000256" key="4">
    <source>
        <dbReference type="PIRNR" id="PIRNR019422"/>
    </source>
</evidence>
<sequence>MLCRLSPSIPLRRVCAALLGLGALGMLGACSTASTTSPQPGTPVVISSPGAAPSLPVPPDPQHTRLEASDWHGLPGWSQDNALSAWSAFRSSCLALVRKSNWQRVCKSSETIDPLDSRAIQRFFETNFVPYAVVNDDGSTTGTITGYYEPILRGSRTRHGPYQVPLHRLPTGLSKAQLTQPRATLLGSGVLKGHELVWVDDPVEAAYLQIQGSGLIELDDGTVMRVGFAGTNERAFNSFSRWLLDRRQITPAQATMPGIRTWAKSHPQQVEQMLNVNPRYIYFRELPPEFADPQLGPIGALGVPLTAERSIAVDPSKIPLGAPVFLSTTRPYSSEPLQRLMVAQDTGSAIKGAVRADFFWGRGDTAGESAGRMKQNGQLWVLMPNAR</sequence>
<evidence type="ECO:0000256" key="1">
    <source>
        <dbReference type="ARBA" id="ARBA00001420"/>
    </source>
</evidence>
<dbReference type="GO" id="GO:0009253">
    <property type="term" value="P:peptidoglycan catabolic process"/>
    <property type="evidence" value="ECO:0007669"/>
    <property type="project" value="TreeGrafter"/>
</dbReference>
<dbReference type="InterPro" id="IPR005300">
    <property type="entry name" value="MltA_B"/>
</dbReference>
<evidence type="ECO:0000256" key="3">
    <source>
        <dbReference type="ARBA" id="ARBA00023316"/>
    </source>
</evidence>
<organism evidence="7 8">
    <name type="scientific">Halotalea alkalilenta</name>
    <dbReference type="NCBI Taxonomy" id="376489"/>
    <lineage>
        <taxon>Bacteria</taxon>
        <taxon>Pseudomonadati</taxon>
        <taxon>Pseudomonadota</taxon>
        <taxon>Gammaproteobacteria</taxon>
        <taxon>Oceanospirillales</taxon>
        <taxon>Halomonadaceae</taxon>
        <taxon>Halotalea</taxon>
    </lineage>
</organism>
<dbReference type="SMART" id="SM00925">
    <property type="entry name" value="MltA"/>
    <property type="match status" value="1"/>
</dbReference>
<dbReference type="EMBL" id="CP015243">
    <property type="protein sequence ID" value="ANF59438.1"/>
    <property type="molecule type" value="Genomic_DNA"/>
</dbReference>
<evidence type="ECO:0000313" key="7">
    <source>
        <dbReference type="EMBL" id="ANF59438.1"/>
    </source>
</evidence>
<dbReference type="PIRSF" id="PIRSF019422">
    <property type="entry name" value="MltA"/>
    <property type="match status" value="1"/>
</dbReference>